<organism evidence="2 3">
    <name type="scientific">Baekduia soli</name>
    <dbReference type="NCBI Taxonomy" id="496014"/>
    <lineage>
        <taxon>Bacteria</taxon>
        <taxon>Bacillati</taxon>
        <taxon>Actinomycetota</taxon>
        <taxon>Thermoleophilia</taxon>
        <taxon>Solirubrobacterales</taxon>
        <taxon>Baekduiaceae</taxon>
        <taxon>Baekduia</taxon>
    </lineage>
</organism>
<proteinExistence type="predicted"/>
<keyword evidence="3" id="KW-1185">Reference proteome</keyword>
<dbReference type="Pfam" id="PF06772">
    <property type="entry name" value="LtrA"/>
    <property type="match status" value="1"/>
</dbReference>
<dbReference type="KEGG" id="bsol:FSW04_24935"/>
<keyword evidence="1" id="KW-1133">Transmembrane helix</keyword>
<feature type="transmembrane region" description="Helical" evidence="1">
    <location>
        <begin position="210"/>
        <end position="231"/>
    </location>
</feature>
<dbReference type="EMBL" id="CP042430">
    <property type="protein sequence ID" value="QEC50504.1"/>
    <property type="molecule type" value="Genomic_DNA"/>
</dbReference>
<name>A0A5B8UBY9_9ACTN</name>
<feature type="transmembrane region" description="Helical" evidence="1">
    <location>
        <begin position="21"/>
        <end position="44"/>
    </location>
</feature>
<dbReference type="InterPro" id="IPR010640">
    <property type="entry name" value="Low_temperature_requirement_A"/>
</dbReference>
<feature type="transmembrane region" description="Helical" evidence="1">
    <location>
        <begin position="237"/>
        <end position="261"/>
    </location>
</feature>
<feature type="transmembrane region" description="Helical" evidence="1">
    <location>
        <begin position="86"/>
        <end position="106"/>
    </location>
</feature>
<feature type="transmembrane region" description="Helical" evidence="1">
    <location>
        <begin position="169"/>
        <end position="189"/>
    </location>
</feature>
<feature type="transmembrane region" description="Helical" evidence="1">
    <location>
        <begin position="346"/>
        <end position="379"/>
    </location>
</feature>
<evidence type="ECO:0000313" key="3">
    <source>
        <dbReference type="Proteomes" id="UP000321805"/>
    </source>
</evidence>
<dbReference type="PANTHER" id="PTHR36840">
    <property type="entry name" value="BLL5714 PROTEIN"/>
    <property type="match status" value="1"/>
</dbReference>
<evidence type="ECO:0000256" key="1">
    <source>
        <dbReference type="SAM" id="Phobius"/>
    </source>
</evidence>
<feature type="transmembrane region" description="Helical" evidence="1">
    <location>
        <begin position="282"/>
        <end position="299"/>
    </location>
</feature>
<dbReference type="PANTHER" id="PTHR36840:SF1">
    <property type="entry name" value="BLL5714 PROTEIN"/>
    <property type="match status" value="1"/>
</dbReference>
<feature type="transmembrane region" description="Helical" evidence="1">
    <location>
        <begin position="56"/>
        <end position="74"/>
    </location>
</feature>
<keyword evidence="1" id="KW-0812">Transmembrane</keyword>
<dbReference type="RefSeq" id="WP_146923202.1">
    <property type="nucleotide sequence ID" value="NZ_CP042430.1"/>
</dbReference>
<feature type="transmembrane region" description="Helical" evidence="1">
    <location>
        <begin position="311"/>
        <end position="334"/>
    </location>
</feature>
<accession>A0A5B8UBY9</accession>
<evidence type="ECO:0000313" key="2">
    <source>
        <dbReference type="EMBL" id="QEC50504.1"/>
    </source>
</evidence>
<reference evidence="2 3" key="1">
    <citation type="journal article" date="2018" name="J. Microbiol.">
        <title>Baekduia soli gen. nov., sp. nov., a novel bacterium isolated from the soil of Baekdu Mountain and proposal of a novel family name, Baekduiaceae fam. nov.</title>
        <authorList>
            <person name="An D.S."/>
            <person name="Siddiqi M.Z."/>
            <person name="Kim K.H."/>
            <person name="Yu H.S."/>
            <person name="Im W.T."/>
        </authorList>
    </citation>
    <scope>NUCLEOTIDE SEQUENCE [LARGE SCALE GENOMIC DNA]</scope>
    <source>
        <strain evidence="2 3">BR7-21</strain>
    </source>
</reference>
<feature type="transmembrane region" description="Helical" evidence="1">
    <location>
        <begin position="145"/>
        <end position="163"/>
    </location>
</feature>
<dbReference type="AlphaFoldDB" id="A0A5B8UBY9"/>
<dbReference type="OrthoDB" id="7698234at2"/>
<gene>
    <name evidence="2" type="ORF">FSW04_24935</name>
</gene>
<protein>
    <submittedName>
        <fullName evidence="2">Low temperature requirement protein A</fullName>
    </submittedName>
</protein>
<sequence length="401" mass="43247">MAAAPSRTPDRLRARDGGEQEITAVELFFDLVYVFAVTQLSHLLLDDLTWAGAGRAVFLLAVVWWAWIYTTWMVNWFDPRTAEVRAVMLGAMFASLLMAAALPEAFTRHGLLFAAAYVVLQVGRNGVGMVLLDPAHPLRRNFERMLAWSVAAAVLWLAGALLLDGDRRLLLWGPALAIDVAAPLARYWIPGRGTLMEMGHPLHGGHFAERFQGFIIIALGESIVVTGATAAEAGLTATVVLTLFVAFLETAALWWLYFGLTADGSLRLMREHDDAVMLARDAYTYLHLPIIAGVILAAVGDDLLIAHPHEALSTAGALVVVLGPVLFLAGELAFRWRMIAQGNPPRLVAVVVLLVLLAPATAISALAISAIVTALLTLLGFWELWAINRRRAAAAAPGTAA</sequence>
<feature type="transmembrane region" description="Helical" evidence="1">
    <location>
        <begin position="112"/>
        <end position="133"/>
    </location>
</feature>
<dbReference type="Proteomes" id="UP000321805">
    <property type="component" value="Chromosome"/>
</dbReference>
<keyword evidence="1" id="KW-0472">Membrane</keyword>